<sequence>EAFIEREHEYRLFVTDAFELTGDKCPRPAVITVANTDENYRATRCPPDEFHRRYGQYGIDRVWRQDLLPCREYLRHCTLSAKSLGDEAYNSWLDQSFLADRETTVRRYLEQHPEVLEAAPPPALAERYCGCQ</sequence>
<dbReference type="PANTHER" id="PTHR35748">
    <property type="entry name" value="OS05G0358400 PROTEIN"/>
    <property type="match status" value="1"/>
</dbReference>
<organism evidence="1">
    <name type="scientific">Tetraselmis sp. GSL018</name>
    <dbReference type="NCBI Taxonomy" id="582737"/>
    <lineage>
        <taxon>Eukaryota</taxon>
        <taxon>Viridiplantae</taxon>
        <taxon>Chlorophyta</taxon>
        <taxon>core chlorophytes</taxon>
        <taxon>Chlorodendrophyceae</taxon>
        <taxon>Chlorodendrales</taxon>
        <taxon>Chlorodendraceae</taxon>
        <taxon>Tetraselmis</taxon>
    </lineage>
</organism>
<dbReference type="AlphaFoldDB" id="A0A061SDE1"/>
<dbReference type="EMBL" id="GBEZ01004132">
    <property type="protein sequence ID" value="JAC81059.1"/>
    <property type="molecule type" value="Transcribed_RNA"/>
</dbReference>
<name>A0A061SDE1_9CHLO</name>
<accession>A0A061SDE1</accession>
<reference evidence="1" key="1">
    <citation type="submission" date="2014-05" db="EMBL/GenBank/DDBJ databases">
        <title>The transcriptome of the halophilic microalga Tetraselmis sp. GSL018 isolated from the Great Salt Lake, Utah.</title>
        <authorList>
            <person name="Jinkerson R.E."/>
            <person name="D'Adamo S."/>
            <person name="Posewitz M.C."/>
        </authorList>
    </citation>
    <scope>NUCLEOTIDE SEQUENCE</scope>
    <source>
        <strain evidence="1">GSL018</strain>
    </source>
</reference>
<dbReference type="PANTHER" id="PTHR35748:SF1">
    <property type="entry name" value="OS05G0358400 PROTEIN"/>
    <property type="match status" value="1"/>
</dbReference>
<gene>
    <name evidence="1" type="ORF">TSPGSL018_8791</name>
</gene>
<evidence type="ECO:0000313" key="1">
    <source>
        <dbReference type="EMBL" id="JAC81059.1"/>
    </source>
</evidence>
<protein>
    <submittedName>
        <fullName evidence="1">Uncharacterized protein</fullName>
    </submittedName>
</protein>
<feature type="non-terminal residue" evidence="1">
    <location>
        <position position="1"/>
    </location>
</feature>
<proteinExistence type="predicted"/>